<proteinExistence type="inferred from homology"/>
<evidence type="ECO:0000313" key="2">
    <source>
        <dbReference type="EMBL" id="WAZ21817.1"/>
    </source>
</evidence>
<dbReference type="GO" id="GO:0016829">
    <property type="term" value="F:lyase activity"/>
    <property type="evidence" value="ECO:0007669"/>
    <property type="project" value="UniProtKB-KW"/>
</dbReference>
<dbReference type="InterPro" id="IPR015813">
    <property type="entry name" value="Pyrv/PenolPyrv_kinase-like_dom"/>
</dbReference>
<accession>A0ABY7KFB6</accession>
<gene>
    <name evidence="2" type="ORF">STRCI_003017</name>
</gene>
<dbReference type="PANTHER" id="PTHR42905:SF7">
    <property type="entry name" value="PHOSPHOENOLPYRUVATE PHOSPHOMUTASE"/>
    <property type="match status" value="1"/>
</dbReference>
<dbReference type="SUPFAM" id="SSF51621">
    <property type="entry name" value="Phosphoenolpyruvate/pyruvate domain"/>
    <property type="match status" value="1"/>
</dbReference>
<comment type="similarity">
    <text evidence="1">Belongs to the isocitrate lyase/PEP mutase superfamily. PEP mutase family.</text>
</comment>
<protein>
    <submittedName>
        <fullName evidence="2">Isocitrate lyase/phosphoenolpyruvate mutase family protein</fullName>
    </submittedName>
</protein>
<dbReference type="InterPro" id="IPR040442">
    <property type="entry name" value="Pyrv_kinase-like_dom_sf"/>
</dbReference>
<dbReference type="InterPro" id="IPR039556">
    <property type="entry name" value="ICL/PEPM"/>
</dbReference>
<name>A0ABY7KFB6_9ACTN</name>
<dbReference type="PANTHER" id="PTHR42905">
    <property type="entry name" value="PHOSPHOENOLPYRUVATE CARBOXYLASE"/>
    <property type="match status" value="1"/>
</dbReference>
<dbReference type="Pfam" id="PF13714">
    <property type="entry name" value="PEP_mutase"/>
    <property type="match status" value="1"/>
</dbReference>
<dbReference type="Proteomes" id="UP001164439">
    <property type="component" value="Chromosome"/>
</dbReference>
<dbReference type="Gene3D" id="3.20.20.60">
    <property type="entry name" value="Phosphoenolpyruvate-binding domains"/>
    <property type="match status" value="1"/>
</dbReference>
<sequence>MTTKAARLRELLHRPQIARVMGARDALTARLVADAGFDGVWASSFELSASRGLPDVGLLTMAECLSEAVHIDDATALPLLADCDTGFGGRANLVRTVQQYERAGIAGVCFEDKVFPKRNSFLEGGQLLEDAHEFAARIEAAAQVRSHGDFTVVARTEALIAGAGMAEALRRAHLYADAGADALLIHSKRSDAGEIEEFLGHWRRRLPVVVVPTTYPDWSPADAAEAGVSMVIYANHALRAAVSAMREVLTEISLRGGTSTVESSIASMKDVFELTGVAQWEGWGG</sequence>
<dbReference type="EMBL" id="CP114413">
    <property type="protein sequence ID" value="WAZ21817.1"/>
    <property type="molecule type" value="Genomic_DNA"/>
</dbReference>
<evidence type="ECO:0000313" key="3">
    <source>
        <dbReference type="Proteomes" id="UP001164439"/>
    </source>
</evidence>
<keyword evidence="2" id="KW-0456">Lyase</keyword>
<organism evidence="2 3">
    <name type="scientific">Streptomyces cinnabarinus</name>
    <dbReference type="NCBI Taxonomy" id="67287"/>
    <lineage>
        <taxon>Bacteria</taxon>
        <taxon>Bacillati</taxon>
        <taxon>Actinomycetota</taxon>
        <taxon>Actinomycetes</taxon>
        <taxon>Kitasatosporales</taxon>
        <taxon>Streptomycetaceae</taxon>
        <taxon>Streptomyces</taxon>
    </lineage>
</organism>
<reference evidence="2" key="1">
    <citation type="submission" date="2022-12" db="EMBL/GenBank/DDBJ databases">
        <authorList>
            <person name="Ruckert C."/>
            <person name="Busche T."/>
            <person name="Kalinowski J."/>
            <person name="Wittmann C."/>
        </authorList>
    </citation>
    <scope>NUCLEOTIDE SEQUENCE</scope>
    <source>
        <strain evidence="2">DSM 40467</strain>
    </source>
</reference>
<dbReference type="RefSeq" id="WP_269659455.1">
    <property type="nucleotide sequence ID" value="NZ_CP114413.1"/>
</dbReference>
<evidence type="ECO:0000256" key="1">
    <source>
        <dbReference type="ARBA" id="ARBA00038455"/>
    </source>
</evidence>
<keyword evidence="3" id="KW-1185">Reference proteome</keyword>
<dbReference type="CDD" id="cd00377">
    <property type="entry name" value="ICL_PEPM"/>
    <property type="match status" value="1"/>
</dbReference>